<keyword evidence="4" id="KW-1185">Reference proteome</keyword>
<protein>
    <submittedName>
        <fullName evidence="2">Uncharacterized protein</fullName>
    </submittedName>
</protein>
<reference evidence="2 3" key="1">
    <citation type="submission" date="2016-12" db="EMBL/GenBank/DDBJ databases">
        <authorList>
            <person name="Song W.-J."/>
            <person name="Kurnit D.M."/>
        </authorList>
    </citation>
    <scope>NUCLEOTIDE SEQUENCE [LARGE SCALE GENOMIC DNA]</scope>
    <source>
        <strain evidence="2 3">CECT 9026</strain>
    </source>
</reference>
<evidence type="ECO:0000313" key="3">
    <source>
        <dbReference type="Proteomes" id="UP000184774"/>
    </source>
</evidence>
<organism evidence="2 3">
    <name type="scientific">Vibrio spartinae</name>
    <dbReference type="NCBI Taxonomy" id="1918945"/>
    <lineage>
        <taxon>Bacteria</taxon>
        <taxon>Pseudomonadati</taxon>
        <taxon>Pseudomonadota</taxon>
        <taxon>Gammaproteobacteria</taxon>
        <taxon>Vibrionales</taxon>
        <taxon>Vibrionaceae</taxon>
        <taxon>Vibrio</taxon>
    </lineage>
</organism>
<evidence type="ECO:0000313" key="2">
    <source>
        <dbReference type="EMBL" id="SIO92472.1"/>
    </source>
</evidence>
<evidence type="ECO:0000313" key="4">
    <source>
        <dbReference type="Proteomes" id="UP000515264"/>
    </source>
</evidence>
<sequence length="117" mass="13567">MMNHLFTYVLAMKKNIVGLSVVEKTQYDSCVEDDDDFIESSEFVVRFDNGVILRKQTEVDQIAPVNDEICSECWITYEVLSQPDSLTITPNRKSFTNQCQEDFWLKINQVQASTHHN</sequence>
<name>A0A1N6LZ63_9VIBR</name>
<dbReference type="AlphaFoldDB" id="A0A1N6LZ63"/>
<reference evidence="1 4" key="3">
    <citation type="journal article" date="2020" name="J. Nat. Prod.">
        <title>Genomics-Metabolomics Profiling Disclosed Marine Vibrio spartinae 3.6 as a Producer of a New Branched Side Chain Prodigiosin.</title>
        <authorList>
            <person name="Vitale G.A."/>
            <person name="Sciarretta M."/>
            <person name="Palma Esposito F."/>
            <person name="January G.G."/>
            <person name="Giaccio M."/>
            <person name="Bunk B."/>
            <person name="Sproer C."/>
            <person name="Bajerski F."/>
            <person name="Power D."/>
            <person name="Festa C."/>
            <person name="Monti M.C."/>
            <person name="D'Auria M.V."/>
            <person name="de Pascale D."/>
        </authorList>
    </citation>
    <scope>NUCLEOTIDE SEQUENCE [LARGE SCALE GENOMIC DNA]</scope>
    <source>
        <strain evidence="1 4">3.6</strain>
    </source>
</reference>
<gene>
    <name evidence="2" type="ORF">VSP9026_00083</name>
    <name evidence="1" type="ORF">Vspart_03847</name>
</gene>
<dbReference type="Proteomes" id="UP000184774">
    <property type="component" value="Unassembled WGS sequence"/>
</dbReference>
<dbReference type="EMBL" id="FSSB01000001">
    <property type="protein sequence ID" value="SIO92472.1"/>
    <property type="molecule type" value="Genomic_DNA"/>
</dbReference>
<dbReference type="Proteomes" id="UP000515264">
    <property type="component" value="Chromosome 2"/>
</dbReference>
<accession>A0A1N6LZ63</accession>
<dbReference type="EMBL" id="CP046269">
    <property type="protein sequence ID" value="QMV16455.1"/>
    <property type="molecule type" value="Genomic_DNA"/>
</dbReference>
<dbReference type="RefSeq" id="WP_228449084.1">
    <property type="nucleotide sequence ID" value="NZ_AP024908.1"/>
</dbReference>
<proteinExistence type="predicted"/>
<evidence type="ECO:0000313" key="1">
    <source>
        <dbReference type="EMBL" id="QMV16455.1"/>
    </source>
</evidence>
<reference evidence="1" key="2">
    <citation type="submission" date="2019-11" db="EMBL/GenBank/DDBJ databases">
        <authorList>
            <person name="January G."/>
            <person name="Bunk B."/>
        </authorList>
    </citation>
    <scope>NUCLEOTIDE SEQUENCE</scope>
    <source>
        <strain evidence="1">3.6</strain>
    </source>
</reference>